<dbReference type="InterPro" id="IPR051060">
    <property type="entry name" value="Carbamoyltrans_HypF-like"/>
</dbReference>
<dbReference type="InterPro" id="IPR004421">
    <property type="entry name" value="Carbamoyltransferase_HypF"/>
</dbReference>
<dbReference type="InterPro" id="IPR017968">
    <property type="entry name" value="Acylphosphatase_CS"/>
</dbReference>
<dbReference type="UniPathway" id="UPA00335"/>
<comment type="caution">
    <text evidence="12">The sequence shown here is derived from an EMBL/GenBank/DDBJ whole genome shotgun (WGS) entry which is preliminary data.</text>
</comment>
<evidence type="ECO:0000259" key="10">
    <source>
        <dbReference type="PROSITE" id="PS51160"/>
    </source>
</evidence>
<evidence type="ECO:0000256" key="3">
    <source>
        <dbReference type="ARBA" id="ARBA00022598"/>
    </source>
</evidence>
<dbReference type="GO" id="GO:0051604">
    <property type="term" value="P:protein maturation"/>
    <property type="evidence" value="ECO:0007669"/>
    <property type="project" value="TreeGrafter"/>
</dbReference>
<dbReference type="GO" id="GO:0016743">
    <property type="term" value="F:carboxyl- or carbamoyltransferase activity"/>
    <property type="evidence" value="ECO:0007669"/>
    <property type="project" value="UniProtKB-UniRule"/>
</dbReference>
<name>A0A4V2X8N7_9BACT</name>
<dbReference type="Gene3D" id="3.30.110.120">
    <property type="match status" value="1"/>
</dbReference>
<dbReference type="PANTHER" id="PTHR42959:SF1">
    <property type="entry name" value="CARBAMOYLTRANSFERASE HYPF"/>
    <property type="match status" value="1"/>
</dbReference>
<evidence type="ECO:0000256" key="5">
    <source>
        <dbReference type="ARBA" id="ARBA00022771"/>
    </source>
</evidence>
<evidence type="ECO:0000256" key="9">
    <source>
        <dbReference type="PROSITE-ProRule" id="PRU00520"/>
    </source>
</evidence>
<dbReference type="EMBL" id="SMJU01000017">
    <property type="protein sequence ID" value="TDB60395.1"/>
    <property type="molecule type" value="Genomic_DNA"/>
</dbReference>
<dbReference type="Pfam" id="PF01300">
    <property type="entry name" value="Sua5_yciO_yrdC"/>
    <property type="match status" value="1"/>
</dbReference>
<comment type="pathway">
    <text evidence="1">Protein modification; [NiFe] hydrogenase maturation.</text>
</comment>
<feature type="domain" description="Acylphosphatase-like" evidence="10">
    <location>
        <begin position="4"/>
        <end position="91"/>
    </location>
</feature>
<comment type="catalytic activity">
    <reaction evidence="9">
        <text>an acyl phosphate + H2O = a carboxylate + phosphate + H(+)</text>
        <dbReference type="Rhea" id="RHEA:14965"/>
        <dbReference type="ChEBI" id="CHEBI:15377"/>
        <dbReference type="ChEBI" id="CHEBI:15378"/>
        <dbReference type="ChEBI" id="CHEBI:29067"/>
        <dbReference type="ChEBI" id="CHEBI:43474"/>
        <dbReference type="ChEBI" id="CHEBI:59918"/>
        <dbReference type="EC" id="3.6.1.7"/>
    </reaction>
</comment>
<comment type="similarity">
    <text evidence="2 8">Belongs to the carbamoyltransferase HypF family.</text>
</comment>
<dbReference type="EC" id="6.2.-.-" evidence="8"/>
<evidence type="ECO:0000256" key="7">
    <source>
        <dbReference type="ARBA" id="ARBA00048220"/>
    </source>
</evidence>
<reference evidence="12 13" key="1">
    <citation type="submission" date="2019-02" db="EMBL/GenBank/DDBJ databases">
        <title>Arundinibacter roseus gen. nov., sp. nov., a new member of the family Cytophagaceae.</title>
        <authorList>
            <person name="Szuroczki S."/>
            <person name="Khayer B."/>
            <person name="Sproer C."/>
            <person name="Toumi M."/>
            <person name="Szabo A."/>
            <person name="Felfoldi T."/>
            <person name="Schumann P."/>
            <person name="Toth E."/>
        </authorList>
    </citation>
    <scope>NUCLEOTIDE SEQUENCE [LARGE SCALE GENOMIC DNA]</scope>
    <source>
        <strain evidence="12 13">DMA-k-7a</strain>
    </source>
</reference>
<dbReference type="SUPFAM" id="SSF55821">
    <property type="entry name" value="YrdC/RibB"/>
    <property type="match status" value="1"/>
</dbReference>
<dbReference type="InterPro" id="IPR011125">
    <property type="entry name" value="Znf_HypF"/>
</dbReference>
<comment type="catalytic activity">
    <reaction evidence="7">
        <text>C-terminal L-cysteinyl-[HypE protein] + carbamoyl phosphate + ATP + H2O = C-terminal S-carboxamide-L-cysteinyl-[HypE protein] + AMP + phosphate + diphosphate + H(+)</text>
        <dbReference type="Rhea" id="RHEA:55636"/>
        <dbReference type="Rhea" id="RHEA-COMP:14247"/>
        <dbReference type="Rhea" id="RHEA-COMP:14392"/>
        <dbReference type="ChEBI" id="CHEBI:15377"/>
        <dbReference type="ChEBI" id="CHEBI:15378"/>
        <dbReference type="ChEBI" id="CHEBI:30616"/>
        <dbReference type="ChEBI" id="CHEBI:33019"/>
        <dbReference type="ChEBI" id="CHEBI:43474"/>
        <dbReference type="ChEBI" id="CHEBI:58228"/>
        <dbReference type="ChEBI" id="CHEBI:76913"/>
        <dbReference type="ChEBI" id="CHEBI:139126"/>
        <dbReference type="ChEBI" id="CHEBI:456215"/>
    </reaction>
</comment>
<keyword evidence="5" id="KW-0863">Zinc-finger</keyword>
<gene>
    <name evidence="12" type="primary">hypF</name>
    <name evidence="12" type="ORF">EZE20_20910</name>
</gene>
<keyword evidence="3" id="KW-0436">Ligase</keyword>
<keyword evidence="13" id="KW-1185">Reference proteome</keyword>
<dbReference type="PROSITE" id="PS51160">
    <property type="entry name" value="ACYLPHOSPHATASE_3"/>
    <property type="match status" value="1"/>
</dbReference>
<dbReference type="Pfam" id="PF07503">
    <property type="entry name" value="zf-HYPF"/>
    <property type="match status" value="2"/>
</dbReference>
<dbReference type="Gene3D" id="3.30.420.360">
    <property type="match status" value="1"/>
</dbReference>
<dbReference type="GO" id="GO:0003998">
    <property type="term" value="F:acylphosphatase activity"/>
    <property type="evidence" value="ECO:0007669"/>
    <property type="project" value="UniProtKB-EC"/>
</dbReference>
<evidence type="ECO:0000256" key="4">
    <source>
        <dbReference type="ARBA" id="ARBA00022723"/>
    </source>
</evidence>
<dbReference type="InterPro" id="IPR055128">
    <property type="entry name" value="HypF_C_2"/>
</dbReference>
<dbReference type="PROSITE" id="PS00150">
    <property type="entry name" value="ACYLPHOSPHATASE_1"/>
    <property type="match status" value="1"/>
</dbReference>
<dbReference type="GO" id="GO:0016874">
    <property type="term" value="F:ligase activity"/>
    <property type="evidence" value="ECO:0007669"/>
    <property type="project" value="UniProtKB-UniRule"/>
</dbReference>
<keyword evidence="12" id="KW-0808">Transferase</keyword>
<evidence type="ECO:0000313" key="12">
    <source>
        <dbReference type="EMBL" id="TDB60395.1"/>
    </source>
</evidence>
<sequence>MTKTFLIQLSGLVQGVGFRPLVYQIAREKQLRGTVSNGSEGVRLTLLLKDEQAAQQVVDEIVLRAPALAQITEVTVKEINNQFFENFAIVQSHETAQVTLLLTPDFALCPACQHELTDPTDRRFRYPFISCTQCGPRFSSITQLPYDRPQTTMAEFPLCAACQAEYDAPTERRFYAQTTACPACGPQLAWYEVQNGEAVLSIGQDSNMILKQVTQVLNQGKLVAVKGIGGYLLLGDATNAETVQQLRSRKHRPTKPFALLYPNLEAAQREVLVREQEAEALLSSAAPIVLLRRLSGATVVEDVAPGLQQLGVMLPYAPLLALISADFGKPLVATSGNLSGNPIVFEDEKALAQLPQVADFILTHNRRIVVPQDDSVVRFTEGSGQKIVVRRSRGAALVLNLAGVPDHSGCFLSMGASMKGTFALYTLKQLYVSQYMGDLESYETQQSFRQSLAHLLHILAVSPEQQVKGIFADAHEGYFSTQLALELGKKWSVPVHKVPHHAAHFCAVLAENNLLNISESVAGIVWDGAGFGPDDGQIWGGEFFIYSNKKIERVAHFDYFESMLGDKMAREPRISALCLCKNIPQATELLKPKFSEKERQIYQKMLAQNTLKTSSAGRLFDGVASLLGLGDRQSYEGQAALRLEQLAAGYFRTHGLSSLDSYLPDFTATGLLSTQQMIRGVVQDLADEKPKDWIAAKFHLSLVGCIAAFARQQAVTKIACSGGVFQNAVLVDLLLATLGKEFELYFHKELSPNDESVSYGQMAYGLLTYF</sequence>
<dbReference type="Proteomes" id="UP000295706">
    <property type="component" value="Unassembled WGS sequence"/>
</dbReference>
<evidence type="ECO:0000256" key="1">
    <source>
        <dbReference type="ARBA" id="ARBA00004711"/>
    </source>
</evidence>
<keyword evidence="9" id="KW-0378">Hydrolase</keyword>
<dbReference type="InterPro" id="IPR017945">
    <property type="entry name" value="DHBP_synth_RibB-like_a/b_dom"/>
</dbReference>
<protein>
    <recommendedName>
        <fullName evidence="8">Carbamoyltransferase</fullName>
        <ecNumber evidence="8">6.2.-.-</ecNumber>
    </recommendedName>
</protein>
<dbReference type="PROSITE" id="PS51163">
    <property type="entry name" value="YRDC"/>
    <property type="match status" value="1"/>
</dbReference>
<proteinExistence type="inferred from homology"/>
<dbReference type="NCBIfam" id="TIGR00143">
    <property type="entry name" value="hypF"/>
    <property type="match status" value="1"/>
</dbReference>
<accession>A0A4V2X8N7</accession>
<dbReference type="RefSeq" id="WP_132121402.1">
    <property type="nucleotide sequence ID" value="NZ_SMJU01000017.1"/>
</dbReference>
<dbReference type="PANTHER" id="PTHR42959">
    <property type="entry name" value="CARBAMOYLTRANSFERASE"/>
    <property type="match status" value="1"/>
</dbReference>
<organism evidence="12 13">
    <name type="scientific">Arundinibacter roseus</name>
    <dbReference type="NCBI Taxonomy" id="2070510"/>
    <lineage>
        <taxon>Bacteria</taxon>
        <taxon>Pseudomonadati</taxon>
        <taxon>Bacteroidota</taxon>
        <taxon>Cytophagia</taxon>
        <taxon>Cytophagales</taxon>
        <taxon>Spirosomataceae</taxon>
        <taxon>Arundinibacter</taxon>
    </lineage>
</organism>
<dbReference type="SUPFAM" id="SSF54975">
    <property type="entry name" value="Acylphosphatase/BLUF domain-like"/>
    <property type="match status" value="1"/>
</dbReference>
<dbReference type="InterPro" id="IPR041440">
    <property type="entry name" value="HypF_C"/>
</dbReference>
<keyword evidence="6" id="KW-0862">Zinc</keyword>
<dbReference type="Gene3D" id="3.90.870.50">
    <property type="match status" value="1"/>
</dbReference>
<evidence type="ECO:0000259" key="11">
    <source>
        <dbReference type="PROSITE" id="PS51163"/>
    </source>
</evidence>
<feature type="active site" evidence="9">
    <location>
        <position position="37"/>
    </location>
</feature>
<evidence type="ECO:0000256" key="2">
    <source>
        <dbReference type="ARBA" id="ARBA00008097"/>
    </source>
</evidence>
<keyword evidence="4" id="KW-0479">Metal-binding</keyword>
<dbReference type="GO" id="GO:0008270">
    <property type="term" value="F:zinc ion binding"/>
    <property type="evidence" value="ECO:0007669"/>
    <property type="project" value="UniProtKB-KW"/>
</dbReference>
<dbReference type="InterPro" id="IPR036046">
    <property type="entry name" value="Acylphosphatase-like_dom_sf"/>
</dbReference>
<evidence type="ECO:0000256" key="8">
    <source>
        <dbReference type="PIRNR" id="PIRNR006256"/>
    </source>
</evidence>
<evidence type="ECO:0000313" key="13">
    <source>
        <dbReference type="Proteomes" id="UP000295706"/>
    </source>
</evidence>
<dbReference type="InterPro" id="IPR006070">
    <property type="entry name" value="Sua5-like_dom"/>
</dbReference>
<dbReference type="GO" id="GO:0003725">
    <property type="term" value="F:double-stranded RNA binding"/>
    <property type="evidence" value="ECO:0007669"/>
    <property type="project" value="InterPro"/>
</dbReference>
<dbReference type="Pfam" id="PF00708">
    <property type="entry name" value="Acylphosphatase"/>
    <property type="match status" value="1"/>
</dbReference>
<feature type="domain" description="YrdC-like" evidence="11">
    <location>
        <begin position="207"/>
        <end position="394"/>
    </location>
</feature>
<dbReference type="PIRSF" id="PIRSF006256">
    <property type="entry name" value="CMPcnvr_hdrg_mat"/>
    <property type="match status" value="1"/>
</dbReference>
<evidence type="ECO:0000256" key="6">
    <source>
        <dbReference type="ARBA" id="ARBA00022833"/>
    </source>
</evidence>
<dbReference type="OrthoDB" id="9808093at2"/>
<dbReference type="AlphaFoldDB" id="A0A4V2X8N7"/>
<dbReference type="Pfam" id="PF22521">
    <property type="entry name" value="HypF_C_2"/>
    <property type="match status" value="1"/>
</dbReference>
<dbReference type="InterPro" id="IPR001792">
    <property type="entry name" value="Acylphosphatase-like_dom"/>
</dbReference>
<feature type="active site" evidence="9">
    <location>
        <position position="19"/>
    </location>
</feature>
<dbReference type="Pfam" id="PF17788">
    <property type="entry name" value="HypF_C"/>
    <property type="match status" value="1"/>
</dbReference>
<dbReference type="Gene3D" id="3.30.420.40">
    <property type="match status" value="1"/>
</dbReference>